<feature type="signal peptide" evidence="7">
    <location>
        <begin position="1"/>
        <end position="16"/>
    </location>
</feature>
<dbReference type="EMBL" id="VVIM01000001">
    <property type="protein sequence ID" value="KAB0805005.1"/>
    <property type="molecule type" value="Genomic_DNA"/>
</dbReference>
<evidence type="ECO:0000256" key="3">
    <source>
        <dbReference type="ARBA" id="ARBA00023157"/>
    </source>
</evidence>
<dbReference type="InterPro" id="IPR051487">
    <property type="entry name" value="Ser/Thr_Proteases_Immune/Dev"/>
</dbReference>
<dbReference type="SUPFAM" id="SSF50494">
    <property type="entry name" value="Trypsin-like serine proteases"/>
    <property type="match status" value="1"/>
</dbReference>
<dbReference type="PROSITE" id="PS00134">
    <property type="entry name" value="TRYPSIN_HIS"/>
    <property type="match status" value="1"/>
</dbReference>
<evidence type="ECO:0000256" key="5">
    <source>
        <dbReference type="ARBA" id="ARBA00068096"/>
    </source>
</evidence>
<sequence>MKLILFLVFPCLLVSGDQQNGTKSKDEELPMASFISSNVDGFVQESTNSTSSDNLATNCDCKCKSDENTIDIHGTDYCIDDFCCTSKSIKREVGCGRRRQGSATVHVNEASMGEFPWMVAMLREKDAAGEISETLHCGASLIHPQVVLTAAHCVHNKNDSYKIRAGEWDISGTNELYPHQDREIKETIVHPRYHSGTLFYDVALLVLESPVQLTENVDVVCLPDKSTVVSSNLFCYGTGWGRKVFTEEKTNSTILKKVELAVVDREACLKRLKSTRLGSHFKLHETFICAGGEIGLDLCKGDGGGPLVCPVPDEDGRFYQAGIVAWGINCGEDIPGAYVDIVKVIDWIDDIMISQHFDTTIYHY</sequence>
<dbReference type="FunCoup" id="A0A5N4B5X7">
    <property type="interactions" value="55"/>
</dbReference>
<name>A0A5N4B5X7_PHOPY</name>
<keyword evidence="3" id="KW-1015">Disulfide bond</keyword>
<dbReference type="GO" id="GO:0005576">
    <property type="term" value="C:extracellular region"/>
    <property type="evidence" value="ECO:0007669"/>
    <property type="project" value="UniProtKB-SubCell"/>
</dbReference>
<feature type="domain" description="Peptidase S1" evidence="8">
    <location>
        <begin position="93"/>
        <end position="353"/>
    </location>
</feature>
<evidence type="ECO:0000256" key="4">
    <source>
        <dbReference type="ARBA" id="ARBA00024195"/>
    </source>
</evidence>
<feature type="chain" id="PRO_5024286787" description="Phenoloxidase-activating factor 2" evidence="7">
    <location>
        <begin position="17"/>
        <end position="364"/>
    </location>
</feature>
<dbReference type="AlphaFoldDB" id="A0A5N4B5X7"/>
<comment type="subcellular location">
    <subcellularLocation>
        <location evidence="1">Secreted</location>
    </subcellularLocation>
</comment>
<keyword evidence="2" id="KW-0964">Secreted</keyword>
<proteinExistence type="inferred from homology"/>
<dbReference type="InterPro" id="IPR043504">
    <property type="entry name" value="Peptidase_S1_PA_chymotrypsin"/>
</dbReference>
<organism evidence="9 10">
    <name type="scientific">Photinus pyralis</name>
    <name type="common">Common eastern firefly</name>
    <name type="synonym">Lampyris pyralis</name>
    <dbReference type="NCBI Taxonomy" id="7054"/>
    <lineage>
        <taxon>Eukaryota</taxon>
        <taxon>Metazoa</taxon>
        <taxon>Ecdysozoa</taxon>
        <taxon>Arthropoda</taxon>
        <taxon>Hexapoda</taxon>
        <taxon>Insecta</taxon>
        <taxon>Pterygota</taxon>
        <taxon>Neoptera</taxon>
        <taxon>Endopterygota</taxon>
        <taxon>Coleoptera</taxon>
        <taxon>Polyphaga</taxon>
        <taxon>Elateriformia</taxon>
        <taxon>Elateroidea</taxon>
        <taxon>Lampyridae</taxon>
        <taxon>Lampyrinae</taxon>
        <taxon>Photinus</taxon>
    </lineage>
</organism>
<dbReference type="Pfam" id="PF00089">
    <property type="entry name" value="Trypsin"/>
    <property type="match status" value="1"/>
</dbReference>
<gene>
    <name evidence="9" type="ORF">PPYR_01975</name>
</gene>
<dbReference type="InterPro" id="IPR001314">
    <property type="entry name" value="Peptidase_S1A"/>
</dbReference>
<dbReference type="GO" id="GO:0006508">
    <property type="term" value="P:proteolysis"/>
    <property type="evidence" value="ECO:0007669"/>
    <property type="project" value="InterPro"/>
</dbReference>
<keyword evidence="7" id="KW-0732">Signal</keyword>
<dbReference type="CDD" id="cd00190">
    <property type="entry name" value="Tryp_SPc"/>
    <property type="match status" value="1"/>
</dbReference>
<evidence type="ECO:0000256" key="2">
    <source>
        <dbReference type="ARBA" id="ARBA00022525"/>
    </source>
</evidence>
<dbReference type="InterPro" id="IPR001254">
    <property type="entry name" value="Trypsin_dom"/>
</dbReference>
<evidence type="ECO:0000256" key="6">
    <source>
        <dbReference type="ARBA" id="ARBA00076468"/>
    </source>
</evidence>
<dbReference type="PRINTS" id="PR00722">
    <property type="entry name" value="CHYMOTRYPSIN"/>
</dbReference>
<protein>
    <recommendedName>
        <fullName evidence="5">Phenoloxidase-activating factor 2</fullName>
    </recommendedName>
    <alternativeName>
        <fullName evidence="6">Prophenoloxidase-activating factor II</fullName>
    </alternativeName>
</protein>
<dbReference type="SMART" id="SM00020">
    <property type="entry name" value="Tryp_SPc"/>
    <property type="match status" value="1"/>
</dbReference>
<evidence type="ECO:0000256" key="7">
    <source>
        <dbReference type="SAM" id="SignalP"/>
    </source>
</evidence>
<evidence type="ECO:0000259" key="8">
    <source>
        <dbReference type="PROSITE" id="PS50240"/>
    </source>
</evidence>
<dbReference type="OrthoDB" id="6261922at2759"/>
<dbReference type="PROSITE" id="PS50240">
    <property type="entry name" value="TRYPSIN_DOM"/>
    <property type="match status" value="1"/>
</dbReference>
<reference evidence="9 10" key="1">
    <citation type="journal article" date="2018" name="Elife">
        <title>Firefly genomes illuminate parallel origins of bioluminescence in beetles.</title>
        <authorList>
            <person name="Fallon T.R."/>
            <person name="Lower S.E."/>
            <person name="Chang C.H."/>
            <person name="Bessho-Uehara M."/>
            <person name="Martin G.J."/>
            <person name="Bewick A.J."/>
            <person name="Behringer M."/>
            <person name="Debat H.J."/>
            <person name="Wong I."/>
            <person name="Day J.C."/>
            <person name="Suvorov A."/>
            <person name="Silva C.J."/>
            <person name="Stanger-Hall K.F."/>
            <person name="Hall D.W."/>
            <person name="Schmitz R.J."/>
            <person name="Nelson D.R."/>
            <person name="Lewis S.M."/>
            <person name="Shigenobu S."/>
            <person name="Bybee S.M."/>
            <person name="Larracuente A.M."/>
            <person name="Oba Y."/>
            <person name="Weng J.K."/>
        </authorList>
    </citation>
    <scope>NUCLEOTIDE SEQUENCE [LARGE SCALE GENOMIC DNA]</scope>
    <source>
        <strain evidence="9">1611_PpyrPB1</strain>
        <tissue evidence="9">Whole body</tissue>
    </source>
</reference>
<keyword evidence="10" id="KW-1185">Reference proteome</keyword>
<evidence type="ECO:0000313" key="9">
    <source>
        <dbReference type="EMBL" id="KAB0805005.1"/>
    </source>
</evidence>
<dbReference type="Gene3D" id="2.40.10.10">
    <property type="entry name" value="Trypsin-like serine proteases"/>
    <property type="match status" value="2"/>
</dbReference>
<comment type="similarity">
    <text evidence="4">Belongs to the peptidase S1 family. CLIP subfamily.</text>
</comment>
<dbReference type="GO" id="GO:0004252">
    <property type="term" value="F:serine-type endopeptidase activity"/>
    <property type="evidence" value="ECO:0007669"/>
    <property type="project" value="InterPro"/>
</dbReference>
<dbReference type="Proteomes" id="UP000327044">
    <property type="component" value="Unassembled WGS sequence"/>
</dbReference>
<comment type="caution">
    <text evidence="9">The sequence shown here is derived from an EMBL/GenBank/DDBJ whole genome shotgun (WGS) entry which is preliminary data.</text>
</comment>
<dbReference type="FunFam" id="2.40.10.10:FF:000038">
    <property type="entry name" value="Serine protease"/>
    <property type="match status" value="1"/>
</dbReference>
<evidence type="ECO:0000256" key="1">
    <source>
        <dbReference type="ARBA" id="ARBA00004613"/>
    </source>
</evidence>
<dbReference type="InParanoid" id="A0A5N4B5X7"/>
<accession>A0A5N4B5X7</accession>
<evidence type="ECO:0000313" key="10">
    <source>
        <dbReference type="Proteomes" id="UP000327044"/>
    </source>
</evidence>
<dbReference type="InterPro" id="IPR009003">
    <property type="entry name" value="Peptidase_S1_PA"/>
</dbReference>
<dbReference type="PANTHER" id="PTHR24256">
    <property type="entry name" value="TRYPTASE-RELATED"/>
    <property type="match status" value="1"/>
</dbReference>
<dbReference type="InterPro" id="IPR018114">
    <property type="entry name" value="TRYPSIN_HIS"/>
</dbReference>